<keyword evidence="14" id="KW-1185">Reference proteome</keyword>
<keyword evidence="5 11" id="KW-0547">Nucleotide-binding</keyword>
<feature type="binding site" evidence="11">
    <location>
        <position position="69"/>
    </location>
    <ligand>
        <name>Zn(2+)</name>
        <dbReference type="ChEBI" id="CHEBI:29105"/>
        <note>catalytic</note>
    </ligand>
</feature>
<dbReference type="GO" id="GO:0003935">
    <property type="term" value="F:GTP cyclohydrolase II activity"/>
    <property type="evidence" value="ECO:0007669"/>
    <property type="project" value="UniProtKB-UniRule"/>
</dbReference>
<feature type="binding site" evidence="11">
    <location>
        <begin position="51"/>
        <end position="55"/>
    </location>
    <ligand>
        <name>GTP</name>
        <dbReference type="ChEBI" id="CHEBI:37565"/>
    </ligand>
</feature>
<evidence type="ECO:0000313" key="14">
    <source>
        <dbReference type="Proteomes" id="UP000032266"/>
    </source>
</evidence>
<protein>
    <recommendedName>
        <fullName evidence="11">GTP cyclohydrolase-2</fullName>
        <ecNumber evidence="11">3.5.4.25</ecNumber>
    </recommendedName>
    <alternativeName>
        <fullName evidence="11">GTP cyclohydrolase II</fullName>
    </alternativeName>
</protein>
<keyword evidence="8 11" id="KW-0342">GTP-binding</keyword>
<gene>
    <name evidence="11" type="primary">ribA</name>
    <name evidence="13" type="ORF">YC6258_04254</name>
</gene>
<dbReference type="GO" id="GO:0005829">
    <property type="term" value="C:cytosol"/>
    <property type="evidence" value="ECO:0007669"/>
    <property type="project" value="TreeGrafter"/>
</dbReference>
<dbReference type="GO" id="GO:0009231">
    <property type="term" value="P:riboflavin biosynthetic process"/>
    <property type="evidence" value="ECO:0007669"/>
    <property type="project" value="UniProtKB-UniRule"/>
</dbReference>
<dbReference type="CDD" id="cd00641">
    <property type="entry name" value="GTP_cyclohydro2"/>
    <property type="match status" value="1"/>
</dbReference>
<dbReference type="PANTHER" id="PTHR21327:SF18">
    <property type="entry name" value="3,4-DIHYDROXY-2-BUTANONE 4-PHOSPHATE SYNTHASE"/>
    <property type="match status" value="1"/>
</dbReference>
<dbReference type="EMBL" id="CP007142">
    <property type="protein sequence ID" value="AJQ96288.1"/>
    <property type="molecule type" value="Genomic_DNA"/>
</dbReference>
<comment type="similarity">
    <text evidence="2">In the N-terminal section; belongs to the DHBP synthase family.</text>
</comment>
<dbReference type="NCBIfam" id="NF001591">
    <property type="entry name" value="PRK00393.1"/>
    <property type="match status" value="1"/>
</dbReference>
<comment type="similarity">
    <text evidence="11">Belongs to the GTP cyclohydrolase II family.</text>
</comment>
<evidence type="ECO:0000313" key="13">
    <source>
        <dbReference type="EMBL" id="AJQ96288.1"/>
    </source>
</evidence>
<dbReference type="HOGENOM" id="CLU_020273_2_1_6"/>
<keyword evidence="6 11" id="KW-0378">Hydrolase</keyword>
<dbReference type="RefSeq" id="WP_044618334.1">
    <property type="nucleotide sequence ID" value="NZ_CP007142.1"/>
</dbReference>
<evidence type="ECO:0000256" key="6">
    <source>
        <dbReference type="ARBA" id="ARBA00022801"/>
    </source>
</evidence>
<feature type="binding site" evidence="11">
    <location>
        <position position="67"/>
    </location>
    <ligand>
        <name>Zn(2+)</name>
        <dbReference type="ChEBI" id="CHEBI:29105"/>
        <note>catalytic</note>
    </ligand>
</feature>
<dbReference type="EC" id="3.5.4.25" evidence="11"/>
<evidence type="ECO:0000256" key="8">
    <source>
        <dbReference type="ARBA" id="ARBA00023134"/>
    </source>
</evidence>
<dbReference type="HAMAP" id="MF_00179">
    <property type="entry name" value="RibA"/>
    <property type="match status" value="1"/>
</dbReference>
<evidence type="ECO:0000256" key="1">
    <source>
        <dbReference type="ARBA" id="ARBA00004853"/>
    </source>
</evidence>
<feature type="binding site" evidence="11">
    <location>
        <begin position="93"/>
        <end position="95"/>
    </location>
    <ligand>
        <name>GTP</name>
        <dbReference type="ChEBI" id="CHEBI:37565"/>
    </ligand>
</feature>
<organism evidence="13 14">
    <name type="scientific">Gynuella sunshinyii YC6258</name>
    <dbReference type="NCBI Taxonomy" id="1445510"/>
    <lineage>
        <taxon>Bacteria</taxon>
        <taxon>Pseudomonadati</taxon>
        <taxon>Pseudomonadota</taxon>
        <taxon>Gammaproteobacteria</taxon>
        <taxon>Oceanospirillales</taxon>
        <taxon>Saccharospirillaceae</taxon>
        <taxon>Gynuella</taxon>
    </lineage>
</organism>
<dbReference type="OrthoDB" id="9793111at2"/>
<comment type="cofactor">
    <cofactor evidence="11">
        <name>Zn(2+)</name>
        <dbReference type="ChEBI" id="CHEBI:29105"/>
    </cofactor>
    <text evidence="11">Binds 1 zinc ion per subunit.</text>
</comment>
<evidence type="ECO:0000256" key="10">
    <source>
        <dbReference type="ARBA" id="ARBA00049295"/>
    </source>
</evidence>
<keyword evidence="7 11" id="KW-0862">Zinc</keyword>
<evidence type="ECO:0000256" key="3">
    <source>
        <dbReference type="ARBA" id="ARBA00022619"/>
    </source>
</evidence>
<dbReference type="Gene3D" id="3.40.50.10990">
    <property type="entry name" value="GTP cyclohydrolase II"/>
    <property type="match status" value="1"/>
</dbReference>
<feature type="domain" description="GTP cyclohydrolase II" evidence="12">
    <location>
        <begin position="20"/>
        <end position="171"/>
    </location>
</feature>
<evidence type="ECO:0000256" key="5">
    <source>
        <dbReference type="ARBA" id="ARBA00022741"/>
    </source>
</evidence>
<proteinExistence type="inferred from homology"/>
<dbReference type="STRING" id="1445510.YC6258_04254"/>
<dbReference type="GO" id="GO:0008270">
    <property type="term" value="F:zinc ion binding"/>
    <property type="evidence" value="ECO:0007669"/>
    <property type="project" value="UniProtKB-UniRule"/>
</dbReference>
<feature type="binding site" evidence="11">
    <location>
        <position position="155"/>
    </location>
    <ligand>
        <name>GTP</name>
        <dbReference type="ChEBI" id="CHEBI:37565"/>
    </ligand>
</feature>
<evidence type="ECO:0000256" key="11">
    <source>
        <dbReference type="HAMAP-Rule" id="MF_00179"/>
    </source>
</evidence>
<dbReference type="PANTHER" id="PTHR21327">
    <property type="entry name" value="GTP CYCLOHYDROLASE II-RELATED"/>
    <property type="match status" value="1"/>
</dbReference>
<dbReference type="FunFam" id="3.40.50.10990:FF:000001">
    <property type="entry name" value="Riboflavin biosynthesis protein RibBA"/>
    <property type="match status" value="1"/>
</dbReference>
<dbReference type="InterPro" id="IPR036144">
    <property type="entry name" value="RibA-like_sf"/>
</dbReference>
<comment type="catalytic activity">
    <reaction evidence="10 11">
        <text>GTP + 4 H2O = 2,5-diamino-6-hydroxy-4-(5-phosphoribosylamino)-pyrimidine + formate + 2 phosphate + 3 H(+)</text>
        <dbReference type="Rhea" id="RHEA:23704"/>
        <dbReference type="ChEBI" id="CHEBI:15377"/>
        <dbReference type="ChEBI" id="CHEBI:15378"/>
        <dbReference type="ChEBI" id="CHEBI:15740"/>
        <dbReference type="ChEBI" id="CHEBI:37565"/>
        <dbReference type="ChEBI" id="CHEBI:43474"/>
        <dbReference type="ChEBI" id="CHEBI:58614"/>
        <dbReference type="EC" id="3.5.4.25"/>
    </reaction>
</comment>
<feature type="active site" description="Nucleophile" evidence="11">
    <location>
        <position position="129"/>
    </location>
</feature>
<dbReference type="UniPathway" id="UPA00275">
    <property type="reaction ID" value="UER00400"/>
</dbReference>
<dbReference type="PATRIC" id="fig|1445510.3.peg.4222"/>
<dbReference type="KEGG" id="gsn:YC6258_04254"/>
<feature type="binding site" evidence="11">
    <location>
        <position position="115"/>
    </location>
    <ligand>
        <name>GTP</name>
        <dbReference type="ChEBI" id="CHEBI:37565"/>
    </ligand>
</feature>
<accession>A0A0C5VSJ5</accession>
<dbReference type="Pfam" id="PF00925">
    <property type="entry name" value="GTP_cyclohydro2"/>
    <property type="match status" value="1"/>
</dbReference>
<evidence type="ECO:0000256" key="2">
    <source>
        <dbReference type="ARBA" id="ARBA00005520"/>
    </source>
</evidence>
<dbReference type="GO" id="GO:0005525">
    <property type="term" value="F:GTP binding"/>
    <property type="evidence" value="ECO:0007669"/>
    <property type="project" value="UniProtKB-KW"/>
</dbReference>
<evidence type="ECO:0000256" key="4">
    <source>
        <dbReference type="ARBA" id="ARBA00022723"/>
    </source>
</evidence>
<reference evidence="13 14" key="1">
    <citation type="submission" date="2014-01" db="EMBL/GenBank/DDBJ databases">
        <title>Full genme sequencing of cellulolytic bacterium Gynuella sunshinyii YC6258T gen. nov., sp. nov.</title>
        <authorList>
            <person name="Khan H."/>
            <person name="Chung E.J."/>
            <person name="Chung Y.R."/>
        </authorList>
    </citation>
    <scope>NUCLEOTIDE SEQUENCE [LARGE SCALE GENOMIC DNA]</scope>
    <source>
        <strain evidence="13 14">YC6258</strain>
    </source>
</reference>
<evidence type="ECO:0000256" key="9">
    <source>
        <dbReference type="ARBA" id="ARBA00043932"/>
    </source>
</evidence>
<feature type="binding site" evidence="11">
    <location>
        <position position="56"/>
    </location>
    <ligand>
        <name>Zn(2+)</name>
        <dbReference type="ChEBI" id="CHEBI:29105"/>
        <note>catalytic</note>
    </ligand>
</feature>
<evidence type="ECO:0000259" key="12">
    <source>
        <dbReference type="Pfam" id="PF00925"/>
    </source>
</evidence>
<evidence type="ECO:0000256" key="7">
    <source>
        <dbReference type="ARBA" id="ARBA00022833"/>
    </source>
</evidence>
<name>A0A0C5VSJ5_9GAMM</name>
<dbReference type="SUPFAM" id="SSF142695">
    <property type="entry name" value="RibA-like"/>
    <property type="match status" value="1"/>
</dbReference>
<sequence>MNISQRAEVVIPLQDIAIPARFISFNGLSDQKEHIAIIFGQPEQQDAPLVRLHSECLTGDVFGSRRCDCGQQLKEAQELMAAQGGVLLYLRQEGRGIGLYNKLEAYRLQDQGIDTYAANEMLGFDHDLRDFGPAVEMLRALNITRLRLLSNNPDKARQLIARNIDVVECVPTGVYVNEHNASYLKAKVDLHKHDINLEEKPDQ</sequence>
<dbReference type="InterPro" id="IPR032677">
    <property type="entry name" value="GTP_cyclohydro_II"/>
</dbReference>
<dbReference type="AlphaFoldDB" id="A0A0C5VSJ5"/>
<keyword evidence="3 11" id="KW-0686">Riboflavin biosynthesis</keyword>
<dbReference type="InterPro" id="IPR000926">
    <property type="entry name" value="RibA"/>
</dbReference>
<comment type="function">
    <text evidence="9 11">Catalyzes the conversion of GTP to 2,5-diamino-6-ribosylamino-4(3H)-pyrimidinone 5'-phosphate (DARP), formate and pyrophosphate.</text>
</comment>
<feature type="binding site" evidence="11">
    <location>
        <position position="72"/>
    </location>
    <ligand>
        <name>GTP</name>
        <dbReference type="ChEBI" id="CHEBI:37565"/>
    </ligand>
</feature>
<keyword evidence="4 11" id="KW-0479">Metal-binding</keyword>
<feature type="active site" description="Proton acceptor" evidence="11">
    <location>
        <position position="127"/>
    </location>
</feature>
<dbReference type="Proteomes" id="UP000032266">
    <property type="component" value="Chromosome"/>
</dbReference>
<comment type="pathway">
    <text evidence="1 11">Cofactor biosynthesis; riboflavin biosynthesis; 5-amino-6-(D-ribitylamino)uracil from GTP: step 1/4.</text>
</comment>
<feature type="binding site" evidence="11">
    <location>
        <position position="150"/>
    </location>
    <ligand>
        <name>GTP</name>
        <dbReference type="ChEBI" id="CHEBI:37565"/>
    </ligand>
</feature>